<reference evidence="2 3" key="1">
    <citation type="journal article" date="2019" name="Commun. Biol.">
        <title>The bagworm genome reveals a unique fibroin gene that provides high tensile strength.</title>
        <authorList>
            <person name="Kono N."/>
            <person name="Nakamura H."/>
            <person name="Ohtoshi R."/>
            <person name="Tomita M."/>
            <person name="Numata K."/>
            <person name="Arakawa K."/>
        </authorList>
    </citation>
    <scope>NUCLEOTIDE SEQUENCE [LARGE SCALE GENOMIC DNA]</scope>
</reference>
<evidence type="ECO:0000256" key="1">
    <source>
        <dbReference type="SAM" id="MobiDB-lite"/>
    </source>
</evidence>
<accession>A0A4C1XXJ1</accession>
<protein>
    <submittedName>
        <fullName evidence="2">Uncharacterized protein</fullName>
    </submittedName>
</protein>
<dbReference type="Proteomes" id="UP000299102">
    <property type="component" value="Unassembled WGS sequence"/>
</dbReference>
<dbReference type="AlphaFoldDB" id="A0A4C1XXJ1"/>
<dbReference type="STRING" id="151549.A0A4C1XXJ1"/>
<proteinExistence type="predicted"/>
<keyword evidence="3" id="KW-1185">Reference proteome</keyword>
<evidence type="ECO:0000313" key="2">
    <source>
        <dbReference type="EMBL" id="GBP68308.1"/>
    </source>
</evidence>
<dbReference type="EMBL" id="BGZK01001007">
    <property type="protein sequence ID" value="GBP68308.1"/>
    <property type="molecule type" value="Genomic_DNA"/>
</dbReference>
<sequence length="325" mass="36167">MNTEQARSSRNGLQYHRVDGSKRARSLIRPISAEEGSSSSCNHKTLEYETAFEMDEMDGLTAWHVGVLDDHGGRSGALGPHFLLTTPSRAESPRSSRYPVGRTYERTEGGGALGDVVVRYASDEFRKNCPFTAVNNKYIDGVRRRIETDRHVTYYDIRTSLGIGMIQIQSIPQKHLGVFCDLSKAFGCVNHETLIRKLHHYGVTGRALNLLASYLTNRIQKVDVNNMSSSGSVVCMEVPQGSSLDDTSLSFKVKRHPLDYDDVNNAISKTEKWLTLNNLPNVKNESGSALIRNKELELVDTTVFLGLTLNNKLQWGPHIGELAKA</sequence>
<name>A0A4C1XXJ1_EUMVA</name>
<organism evidence="2 3">
    <name type="scientific">Eumeta variegata</name>
    <name type="common">Bagworm moth</name>
    <name type="synonym">Eumeta japonica</name>
    <dbReference type="NCBI Taxonomy" id="151549"/>
    <lineage>
        <taxon>Eukaryota</taxon>
        <taxon>Metazoa</taxon>
        <taxon>Ecdysozoa</taxon>
        <taxon>Arthropoda</taxon>
        <taxon>Hexapoda</taxon>
        <taxon>Insecta</taxon>
        <taxon>Pterygota</taxon>
        <taxon>Neoptera</taxon>
        <taxon>Endopterygota</taxon>
        <taxon>Lepidoptera</taxon>
        <taxon>Glossata</taxon>
        <taxon>Ditrysia</taxon>
        <taxon>Tineoidea</taxon>
        <taxon>Psychidae</taxon>
        <taxon>Oiketicinae</taxon>
        <taxon>Eumeta</taxon>
    </lineage>
</organism>
<dbReference type="PANTHER" id="PTHR33332">
    <property type="entry name" value="REVERSE TRANSCRIPTASE DOMAIN-CONTAINING PROTEIN"/>
    <property type="match status" value="1"/>
</dbReference>
<feature type="compositionally biased region" description="Polar residues" evidence="1">
    <location>
        <begin position="1"/>
        <end position="12"/>
    </location>
</feature>
<gene>
    <name evidence="2" type="ORF">EVAR_4907_1</name>
</gene>
<feature type="region of interest" description="Disordered" evidence="1">
    <location>
        <begin position="1"/>
        <end position="21"/>
    </location>
</feature>
<comment type="caution">
    <text evidence="2">The sequence shown here is derived from an EMBL/GenBank/DDBJ whole genome shotgun (WGS) entry which is preliminary data.</text>
</comment>
<dbReference type="OrthoDB" id="414730at2759"/>
<evidence type="ECO:0000313" key="3">
    <source>
        <dbReference type="Proteomes" id="UP000299102"/>
    </source>
</evidence>